<reference evidence="1 2" key="1">
    <citation type="submission" date="2017-06" db="EMBL/GenBank/DDBJ databases">
        <title>Draft genome sequence of anaerobic fermentative bacterium Anaeromicrobium sediminis DY2726D isolated from West Pacific Ocean sediments.</title>
        <authorList>
            <person name="Zeng X."/>
        </authorList>
    </citation>
    <scope>NUCLEOTIDE SEQUENCE [LARGE SCALE GENOMIC DNA]</scope>
    <source>
        <strain evidence="1 2">DY2726D</strain>
    </source>
</reference>
<comment type="caution">
    <text evidence="1">The sequence shown here is derived from an EMBL/GenBank/DDBJ whole genome shotgun (WGS) entry which is preliminary data.</text>
</comment>
<accession>A0A267MIL9</accession>
<sequence>MERIEDILEESIIAIIPIYDKGNGTNIITMENSHIEYKRVRTVLRRICNEYALHLSAFRRRYGKVINKRLGIPIVINEELILVPFKTRKPKFQNDGAYGYVNFHFVKDIVEDGRHTKLIMENGHEIQVLQRIHSVKRDFNNVKLILNENTKKNPMSYEFGQVATVDHIGRLYMEIMELKRMIKEMK</sequence>
<evidence type="ECO:0000313" key="2">
    <source>
        <dbReference type="Proteomes" id="UP000216024"/>
    </source>
</evidence>
<evidence type="ECO:0000313" key="1">
    <source>
        <dbReference type="EMBL" id="PAB59376.1"/>
    </source>
</evidence>
<dbReference type="EMBL" id="NIBG01000008">
    <property type="protein sequence ID" value="PAB59376.1"/>
    <property type="molecule type" value="Genomic_DNA"/>
</dbReference>
<dbReference type="OrthoDB" id="2374476at2"/>
<proteinExistence type="predicted"/>
<protein>
    <recommendedName>
        <fullName evidence="3">ComK protein</fullName>
    </recommendedName>
</protein>
<gene>
    <name evidence="1" type="ORF">CCE28_10985</name>
</gene>
<keyword evidence="2" id="KW-1185">Reference proteome</keyword>
<dbReference type="AlphaFoldDB" id="A0A267MIL9"/>
<dbReference type="RefSeq" id="WP_095133756.1">
    <property type="nucleotide sequence ID" value="NZ_NIBG01000008.1"/>
</dbReference>
<name>A0A267MIL9_9FIRM</name>
<organism evidence="1 2">
    <name type="scientific">Anaeromicrobium sediminis</name>
    <dbReference type="NCBI Taxonomy" id="1478221"/>
    <lineage>
        <taxon>Bacteria</taxon>
        <taxon>Bacillati</taxon>
        <taxon>Bacillota</taxon>
        <taxon>Clostridia</taxon>
        <taxon>Peptostreptococcales</taxon>
        <taxon>Thermotaleaceae</taxon>
        <taxon>Anaeromicrobium</taxon>
    </lineage>
</organism>
<evidence type="ECO:0008006" key="3">
    <source>
        <dbReference type="Google" id="ProtNLM"/>
    </source>
</evidence>
<dbReference type="Proteomes" id="UP000216024">
    <property type="component" value="Unassembled WGS sequence"/>
</dbReference>